<evidence type="ECO:0000256" key="4">
    <source>
        <dbReference type="ARBA" id="ARBA00022475"/>
    </source>
</evidence>
<dbReference type="GO" id="GO:0005524">
    <property type="term" value="F:ATP binding"/>
    <property type="evidence" value="ECO:0007669"/>
    <property type="project" value="UniProtKB-KW"/>
</dbReference>
<evidence type="ECO:0000256" key="1">
    <source>
        <dbReference type="ARBA" id="ARBA00004417"/>
    </source>
</evidence>
<comment type="subcellular location">
    <subcellularLocation>
        <location evidence="1">Cell inner membrane</location>
        <topology evidence="1">Peripheral membrane protein</topology>
    </subcellularLocation>
</comment>
<dbReference type="InterPro" id="IPR027417">
    <property type="entry name" value="P-loop_NTPase"/>
</dbReference>
<keyword evidence="5" id="KW-0997">Cell inner membrane</keyword>
<gene>
    <name evidence="11" type="ORF">Y5W_00818</name>
</gene>
<dbReference type="Gene3D" id="3.40.50.300">
    <property type="entry name" value="P-loop containing nucleotide triphosphate hydrolases"/>
    <property type="match status" value="2"/>
</dbReference>
<evidence type="ECO:0000256" key="3">
    <source>
        <dbReference type="ARBA" id="ARBA00022448"/>
    </source>
</evidence>
<keyword evidence="12" id="KW-1185">Reference proteome</keyword>
<proteinExistence type="inferred from homology"/>
<evidence type="ECO:0000313" key="12">
    <source>
        <dbReference type="Proteomes" id="UP000662703"/>
    </source>
</evidence>
<dbReference type="CDD" id="cd03257">
    <property type="entry name" value="ABC_NikE_OppD_transporters"/>
    <property type="match status" value="2"/>
</dbReference>
<evidence type="ECO:0000256" key="6">
    <source>
        <dbReference type="ARBA" id="ARBA00022741"/>
    </source>
</evidence>
<feature type="domain" description="ABC transporter" evidence="10">
    <location>
        <begin position="6"/>
        <end position="252"/>
    </location>
</feature>
<dbReference type="PANTHER" id="PTHR43297">
    <property type="entry name" value="OLIGOPEPTIDE TRANSPORT ATP-BINDING PROTEIN APPD"/>
    <property type="match status" value="1"/>
</dbReference>
<dbReference type="Pfam" id="PF08352">
    <property type="entry name" value="oligo_HPY"/>
    <property type="match status" value="1"/>
</dbReference>
<evidence type="ECO:0000313" key="11">
    <source>
        <dbReference type="EMBL" id="MBF5055524.1"/>
    </source>
</evidence>
<keyword evidence="4" id="KW-1003">Cell membrane</keyword>
<evidence type="ECO:0000259" key="10">
    <source>
        <dbReference type="PROSITE" id="PS50893"/>
    </source>
</evidence>
<dbReference type="Pfam" id="PF00005">
    <property type="entry name" value="ABC_tran"/>
    <property type="match status" value="2"/>
</dbReference>
<dbReference type="PROSITE" id="PS00211">
    <property type="entry name" value="ABC_TRANSPORTER_1"/>
    <property type="match status" value="2"/>
</dbReference>
<evidence type="ECO:0000256" key="8">
    <source>
        <dbReference type="ARBA" id="ARBA00022967"/>
    </source>
</evidence>
<evidence type="ECO:0000256" key="5">
    <source>
        <dbReference type="ARBA" id="ARBA00022519"/>
    </source>
</evidence>
<dbReference type="InterPro" id="IPR003593">
    <property type="entry name" value="AAA+_ATPase"/>
</dbReference>
<keyword evidence="9" id="KW-0472">Membrane</keyword>
<dbReference type="NCBIfam" id="NF007739">
    <property type="entry name" value="PRK10419.1"/>
    <property type="match status" value="2"/>
</dbReference>
<feature type="domain" description="ABC transporter" evidence="10">
    <location>
        <begin position="271"/>
        <end position="521"/>
    </location>
</feature>
<evidence type="ECO:0000256" key="9">
    <source>
        <dbReference type="ARBA" id="ARBA00023136"/>
    </source>
</evidence>
<evidence type="ECO:0000256" key="7">
    <source>
        <dbReference type="ARBA" id="ARBA00022840"/>
    </source>
</evidence>
<reference evidence="11 12" key="1">
    <citation type="submission" date="2012-09" db="EMBL/GenBank/DDBJ databases">
        <title>Genome Sequence of alkane-degrading Bacterium Alcanivorax sp. 521-1.</title>
        <authorList>
            <person name="Lai Q."/>
            <person name="Shao Z."/>
        </authorList>
    </citation>
    <scope>NUCLEOTIDE SEQUENCE [LARGE SCALE GENOMIC DNA]</scope>
    <source>
        <strain evidence="11 12">521-1</strain>
    </source>
</reference>
<dbReference type="NCBIfam" id="NF008453">
    <property type="entry name" value="PRK11308.1"/>
    <property type="match status" value="2"/>
</dbReference>
<dbReference type="Proteomes" id="UP000662703">
    <property type="component" value="Unassembled WGS sequence"/>
</dbReference>
<organism evidence="11 12">
    <name type="scientific">Alloalcanivorax profundimaris</name>
    <dbReference type="NCBI Taxonomy" id="2735259"/>
    <lineage>
        <taxon>Bacteria</taxon>
        <taxon>Pseudomonadati</taxon>
        <taxon>Pseudomonadota</taxon>
        <taxon>Gammaproteobacteria</taxon>
        <taxon>Oceanospirillales</taxon>
        <taxon>Alcanivoracaceae</taxon>
        <taxon>Alloalcanivorax</taxon>
    </lineage>
</organism>
<dbReference type="InterPro" id="IPR050388">
    <property type="entry name" value="ABC_Ni/Peptide_Import"/>
</dbReference>
<dbReference type="PROSITE" id="PS50893">
    <property type="entry name" value="ABC_TRANSPORTER_2"/>
    <property type="match status" value="2"/>
</dbReference>
<dbReference type="EMBL" id="ARXX01000008">
    <property type="protein sequence ID" value="MBF5055524.1"/>
    <property type="molecule type" value="Genomic_DNA"/>
</dbReference>
<dbReference type="InterPro" id="IPR017871">
    <property type="entry name" value="ABC_transporter-like_CS"/>
</dbReference>
<dbReference type="SMART" id="SM00382">
    <property type="entry name" value="AAA"/>
    <property type="match status" value="2"/>
</dbReference>
<keyword evidence="8" id="KW-1278">Translocase</keyword>
<name>A0ABS0ANK1_9GAMM</name>
<dbReference type="SUPFAM" id="SSF52540">
    <property type="entry name" value="P-loop containing nucleoside triphosphate hydrolases"/>
    <property type="match status" value="2"/>
</dbReference>
<accession>A0ABS0ANK1</accession>
<dbReference type="PANTHER" id="PTHR43297:SF14">
    <property type="entry name" value="ATPASE AAA-TYPE CORE DOMAIN-CONTAINING PROTEIN"/>
    <property type="match status" value="1"/>
</dbReference>
<evidence type="ECO:0000256" key="2">
    <source>
        <dbReference type="ARBA" id="ARBA00005417"/>
    </source>
</evidence>
<dbReference type="InterPro" id="IPR003439">
    <property type="entry name" value="ABC_transporter-like_ATP-bd"/>
</dbReference>
<dbReference type="InterPro" id="IPR013563">
    <property type="entry name" value="Oligopep_ABC_C"/>
</dbReference>
<comment type="similarity">
    <text evidence="2">Belongs to the ABC transporter superfamily.</text>
</comment>
<protein>
    <submittedName>
        <fullName evidence="11">Oligopeptide ABC transporter ATP-binding protein</fullName>
    </submittedName>
</protein>
<dbReference type="RefSeq" id="WP_194864271.1">
    <property type="nucleotide sequence ID" value="NZ_ARXX01000008.1"/>
</dbReference>
<keyword evidence="6" id="KW-0547">Nucleotide-binding</keyword>
<comment type="caution">
    <text evidence="11">The sequence shown here is derived from an EMBL/GenBank/DDBJ whole genome shotgun (WGS) entry which is preliminary data.</text>
</comment>
<keyword evidence="3" id="KW-0813">Transport</keyword>
<keyword evidence="7 11" id="KW-0067">ATP-binding</keyword>
<sequence>MSLLSVRNLSIWFDDPARPAVDGVDLDIEAGRMLALVGESGSGKSLTALSVIDLLPPGATRRADALTLEGEDVLGWPEARRRALRGGRVGTIFQEPLTALNPLHKVEKQIGEAIRVHQRLGREAVRRRCLELLEQVELPASEDMLARYPHQLSGGQRQRVMIAMALANDPQLLIADEPTTALDVTIQETILDLLKRLQRERHLSILLISHDLGLVGRFAEDVAVMHRGRIVERGATGEVLSAPRDAYTRHLLDAEPAGRPDPLPADPPVLLRADDLAVHFPGRRQGWLGRRDTVAAVDGVSFQVHRGETLGVVGESGSGKSTVALALLRLIQARGKVVLLDQPLHELGGRALRPWRRHMQVVFQDPYGSLNPRLTVSQAVEEGLRVHHKELDAAQRAARVRDLLAEVGLPADSGDRYPHEFSGGQRQRIAIARALVLEPDLLILDEPTSALDRSVQAQVLDLLKALQRRHGLSYVFISHDLKVVRAISHRLLVMRHGKVVEHGDTERVFEQPEQPYTRRLIDAAFSRDGKQAVAQ</sequence>